<dbReference type="GO" id="GO:0005730">
    <property type="term" value="C:nucleolus"/>
    <property type="evidence" value="ECO:0007669"/>
    <property type="project" value="UniProtKB-SubCell"/>
</dbReference>
<reference evidence="6 7" key="1">
    <citation type="journal article" date="2015" name="Fungal Genet. Biol.">
        <title>Evolution of novel wood decay mechanisms in Agaricales revealed by the genome sequences of Fistulina hepatica and Cylindrobasidium torrendii.</title>
        <authorList>
            <person name="Floudas D."/>
            <person name="Held B.W."/>
            <person name="Riley R."/>
            <person name="Nagy L.G."/>
            <person name="Koehler G."/>
            <person name="Ransdell A.S."/>
            <person name="Younus H."/>
            <person name="Chow J."/>
            <person name="Chiniquy J."/>
            <person name="Lipzen A."/>
            <person name="Tritt A."/>
            <person name="Sun H."/>
            <person name="Haridas S."/>
            <person name="LaButti K."/>
            <person name="Ohm R.A."/>
            <person name="Kues U."/>
            <person name="Blanchette R.A."/>
            <person name="Grigoriev I.V."/>
            <person name="Minto R.E."/>
            <person name="Hibbett D.S."/>
        </authorList>
    </citation>
    <scope>NUCLEOTIDE SEQUENCE [LARGE SCALE GENOMIC DNA]</scope>
    <source>
        <strain evidence="6 7">ATCC 64428</strain>
    </source>
</reference>
<evidence type="ECO:0000256" key="1">
    <source>
        <dbReference type="ARBA" id="ARBA00022603"/>
    </source>
</evidence>
<evidence type="ECO:0000256" key="3">
    <source>
        <dbReference type="ARBA" id="ARBA00022691"/>
    </source>
</evidence>
<organism evidence="6 7">
    <name type="scientific">Fistulina hepatica ATCC 64428</name>
    <dbReference type="NCBI Taxonomy" id="1128425"/>
    <lineage>
        <taxon>Eukaryota</taxon>
        <taxon>Fungi</taxon>
        <taxon>Dikarya</taxon>
        <taxon>Basidiomycota</taxon>
        <taxon>Agaricomycotina</taxon>
        <taxon>Agaricomycetes</taxon>
        <taxon>Agaricomycetidae</taxon>
        <taxon>Agaricales</taxon>
        <taxon>Fistulinaceae</taxon>
        <taxon>Fistulina</taxon>
    </lineage>
</organism>
<sequence length="283" mass="31923">MPKARKRKTPVTEASNLSVSAAAKPRSSRTVIRRFHVLTKEQARLQTLPPSSETLSRLSELQAEMDQLGGLEKYQQMSVIGQGTDRGGGSEKIFIQWLREEGLATCHGAVIKRLSLLEVGALKSENYKSCSSWIDVTPIDLHPRHSGILEQDFLMLHPEENEAKWDLISLSLVINFVPVPTDRGRMLVLSHKFLVNGGYLFLALPLPCVMNSRYVTPEYLLNLMEVLGFVQVKTRCKQGGKMAYWLFRKKLHSDSSAVTGNFDFRRKTVLRQGDRNNFAVLLP</sequence>
<dbReference type="AlphaFoldDB" id="A0A0D7AJP0"/>
<gene>
    <name evidence="6" type="ORF">FISHEDRAFT_39083</name>
</gene>
<dbReference type="PANTHER" id="PTHR21008:SF1">
    <property type="entry name" value="25S RRNA (ADENINE(2142)-N(1))-METHYLTRANSFERASE"/>
    <property type="match status" value="1"/>
</dbReference>
<keyword evidence="4" id="KW-0539">Nucleus</keyword>
<accession>A0A0D7AJP0</accession>
<dbReference type="SUPFAM" id="SSF53335">
    <property type="entry name" value="S-adenosyl-L-methionine-dependent methyltransferases"/>
    <property type="match status" value="1"/>
</dbReference>
<keyword evidence="1 4" id="KW-0489">Methyltransferase</keyword>
<dbReference type="PANTHER" id="PTHR21008">
    <property type="entry name" value="S-ADENOSYLMETHIONINE SENSOR UPSTREAM OF MTORC1-RELATED"/>
    <property type="match status" value="1"/>
</dbReference>
<feature type="region of interest" description="Disordered" evidence="5">
    <location>
        <begin position="1"/>
        <end position="23"/>
    </location>
</feature>
<dbReference type="InterPro" id="IPR021867">
    <property type="entry name" value="Bmt2/SAMTOR"/>
</dbReference>
<evidence type="ECO:0000256" key="4">
    <source>
        <dbReference type="HAMAP-Rule" id="MF_03044"/>
    </source>
</evidence>
<dbReference type="OrthoDB" id="5954793at2759"/>
<keyword evidence="3 4" id="KW-0949">S-adenosyl-L-methionine</keyword>
<feature type="binding site" evidence="4">
    <location>
        <position position="140"/>
    </location>
    <ligand>
        <name>S-adenosyl-L-methionine</name>
        <dbReference type="ChEBI" id="CHEBI:59789"/>
    </ligand>
</feature>
<dbReference type="HAMAP" id="MF_03044">
    <property type="entry name" value="BMT2"/>
    <property type="match status" value="1"/>
</dbReference>
<keyword evidence="2 4" id="KW-0808">Transferase</keyword>
<dbReference type="GO" id="GO:0016433">
    <property type="term" value="F:rRNA (adenine) methyltransferase activity"/>
    <property type="evidence" value="ECO:0007669"/>
    <property type="project" value="UniProtKB-UniRule"/>
</dbReference>
<dbReference type="InterPro" id="IPR029063">
    <property type="entry name" value="SAM-dependent_MTases_sf"/>
</dbReference>
<name>A0A0D7AJP0_9AGAR</name>
<dbReference type="EMBL" id="KN881675">
    <property type="protein sequence ID" value="KIY50545.1"/>
    <property type="molecule type" value="Genomic_DNA"/>
</dbReference>
<keyword evidence="7" id="KW-1185">Reference proteome</keyword>
<dbReference type="EC" id="2.1.1.-" evidence="4"/>
<feature type="binding site" evidence="4">
    <location>
        <position position="120"/>
    </location>
    <ligand>
        <name>S-adenosyl-L-methionine</name>
        <dbReference type="ChEBI" id="CHEBI:59789"/>
    </ligand>
</feature>
<evidence type="ECO:0000313" key="6">
    <source>
        <dbReference type="EMBL" id="KIY50545.1"/>
    </source>
</evidence>
<evidence type="ECO:0000256" key="2">
    <source>
        <dbReference type="ARBA" id="ARBA00022679"/>
    </source>
</evidence>
<comment type="similarity">
    <text evidence="4">Belongs to the BMT2 family.</text>
</comment>
<protein>
    <recommendedName>
        <fullName evidence="4">25S rRNA adenine-N(1) methyltransferase</fullName>
        <ecNumber evidence="4">2.1.1.-</ecNumber>
    </recommendedName>
</protein>
<comment type="function">
    <text evidence="4">S-adenosyl-L-methionine-dependent methyltransferase that specifically methylates the N(1) position of an adenine present in helix 65 in 25S rRNA.</text>
</comment>
<evidence type="ECO:0000313" key="7">
    <source>
        <dbReference type="Proteomes" id="UP000054144"/>
    </source>
</evidence>
<evidence type="ECO:0000256" key="5">
    <source>
        <dbReference type="SAM" id="MobiDB-lite"/>
    </source>
</evidence>
<comment type="subcellular location">
    <subcellularLocation>
        <location evidence="4">Nucleus</location>
        <location evidence="4">Nucleolus</location>
    </subcellularLocation>
</comment>
<dbReference type="Pfam" id="PF11968">
    <property type="entry name" value="Bmt2"/>
    <property type="match status" value="1"/>
</dbReference>
<proteinExistence type="inferred from homology"/>
<dbReference type="Proteomes" id="UP000054144">
    <property type="component" value="Unassembled WGS sequence"/>
</dbReference>